<sequence>MMMRKNTLSCTRYLVIGTFACYILSVVLLMRRIRPDFANCYLHHPQIPNGSQQLHYVLETELFDKVTVNSTDLTNNTPNIHIPEKDIWQTVVPEKLFVYSAYLDTRQKDHNSIRIIAISHPKYAIPVYCQIWFHPSDHPVLVKGKLSALPEQSRNAHQAALIECKLERFPRDDQPLAASIVTESRDSADNLLQVHNNRIHSKRHYNFTVCLGGPLKFGLNNTNQLTEWLELNAMFGADHFILYNHSASAEMRPYVDYYENRRKLIEWLPWKLPDTIENPRRMKNFGHIGLVNDCLYRSMYHSAMTVFVDTDEFIVPRRANVKTWQEMLRQTQCLGASFVSVKNVFFKKEWPDDRMVATQNDRIKQLDLVTQLKTKRELKIWPHTSRSKYMARPENVMVTGIHKVWQFKGPIRKFCKLSEDDALVHHYRWWDDPRPRWTVDRFAHHYQEPLINRVEQVHEQVKGHKQP</sequence>
<dbReference type="GO" id="GO:0016020">
    <property type="term" value="C:membrane"/>
    <property type="evidence" value="ECO:0007669"/>
    <property type="project" value="UniProtKB-SubCell"/>
</dbReference>
<evidence type="ECO:0000313" key="10">
    <source>
        <dbReference type="Proteomes" id="UP001208570"/>
    </source>
</evidence>
<feature type="transmembrane region" description="Helical" evidence="8">
    <location>
        <begin position="12"/>
        <end position="30"/>
    </location>
</feature>
<name>A0AAD9JIH7_9ANNE</name>
<dbReference type="GO" id="GO:0005737">
    <property type="term" value="C:cytoplasm"/>
    <property type="evidence" value="ECO:0007669"/>
    <property type="project" value="TreeGrafter"/>
</dbReference>
<dbReference type="EMBL" id="JAODUP010000310">
    <property type="protein sequence ID" value="KAK2153035.1"/>
    <property type="molecule type" value="Genomic_DNA"/>
</dbReference>
<dbReference type="PANTHER" id="PTHR21461">
    <property type="entry name" value="GLYCOSYLTRANSFERASE FAMILY 92 PROTEIN"/>
    <property type="match status" value="1"/>
</dbReference>
<keyword evidence="5 8" id="KW-0812">Transmembrane</keyword>
<keyword evidence="7 8" id="KW-0472">Membrane</keyword>
<accession>A0AAD9JIH7</accession>
<reference evidence="9" key="1">
    <citation type="journal article" date="2023" name="Mol. Biol. Evol.">
        <title>Third-Generation Sequencing Reveals the Adaptive Role of the Epigenome in Three Deep-Sea Polychaetes.</title>
        <authorList>
            <person name="Perez M."/>
            <person name="Aroh O."/>
            <person name="Sun Y."/>
            <person name="Lan Y."/>
            <person name="Juniper S.K."/>
            <person name="Young C.R."/>
            <person name="Angers B."/>
            <person name="Qian P.Y."/>
        </authorList>
    </citation>
    <scope>NUCLEOTIDE SEQUENCE</scope>
    <source>
        <strain evidence="9">P08H-3</strain>
    </source>
</reference>
<gene>
    <name evidence="9" type="ORF">LSH36_310g03024</name>
</gene>
<keyword evidence="3 8" id="KW-0328">Glycosyltransferase</keyword>
<comment type="caution">
    <text evidence="9">The sequence shown here is derived from an EMBL/GenBank/DDBJ whole genome shotgun (WGS) entry which is preliminary data.</text>
</comment>
<evidence type="ECO:0000256" key="2">
    <source>
        <dbReference type="ARBA" id="ARBA00007647"/>
    </source>
</evidence>
<evidence type="ECO:0000256" key="6">
    <source>
        <dbReference type="ARBA" id="ARBA00022989"/>
    </source>
</evidence>
<evidence type="ECO:0000256" key="8">
    <source>
        <dbReference type="RuleBase" id="RU366017"/>
    </source>
</evidence>
<protein>
    <recommendedName>
        <fullName evidence="8">Glycosyltransferase family 92 protein</fullName>
        <ecNumber evidence="8">2.4.1.-</ecNumber>
    </recommendedName>
</protein>
<dbReference type="Proteomes" id="UP001208570">
    <property type="component" value="Unassembled WGS sequence"/>
</dbReference>
<dbReference type="InterPro" id="IPR008166">
    <property type="entry name" value="Glyco_transf_92"/>
</dbReference>
<evidence type="ECO:0000256" key="7">
    <source>
        <dbReference type="ARBA" id="ARBA00023136"/>
    </source>
</evidence>
<dbReference type="GO" id="GO:0016757">
    <property type="term" value="F:glycosyltransferase activity"/>
    <property type="evidence" value="ECO:0007669"/>
    <property type="project" value="UniProtKB-UniRule"/>
</dbReference>
<evidence type="ECO:0000256" key="1">
    <source>
        <dbReference type="ARBA" id="ARBA00004167"/>
    </source>
</evidence>
<evidence type="ECO:0000256" key="4">
    <source>
        <dbReference type="ARBA" id="ARBA00022679"/>
    </source>
</evidence>
<dbReference type="EC" id="2.4.1.-" evidence="8"/>
<comment type="similarity">
    <text evidence="2 8">Belongs to the glycosyltransferase 92 family.</text>
</comment>
<comment type="subcellular location">
    <subcellularLocation>
        <location evidence="1">Membrane</location>
        <topology evidence="1">Single-pass membrane protein</topology>
    </subcellularLocation>
</comment>
<dbReference type="Pfam" id="PF01697">
    <property type="entry name" value="Glyco_transf_92"/>
    <property type="match status" value="1"/>
</dbReference>
<evidence type="ECO:0000256" key="3">
    <source>
        <dbReference type="ARBA" id="ARBA00022676"/>
    </source>
</evidence>
<proteinExistence type="inferred from homology"/>
<organism evidence="9 10">
    <name type="scientific">Paralvinella palmiformis</name>
    <dbReference type="NCBI Taxonomy" id="53620"/>
    <lineage>
        <taxon>Eukaryota</taxon>
        <taxon>Metazoa</taxon>
        <taxon>Spiralia</taxon>
        <taxon>Lophotrochozoa</taxon>
        <taxon>Annelida</taxon>
        <taxon>Polychaeta</taxon>
        <taxon>Sedentaria</taxon>
        <taxon>Canalipalpata</taxon>
        <taxon>Terebellida</taxon>
        <taxon>Terebelliformia</taxon>
        <taxon>Alvinellidae</taxon>
        <taxon>Paralvinella</taxon>
    </lineage>
</organism>
<keyword evidence="10" id="KW-1185">Reference proteome</keyword>
<evidence type="ECO:0000313" key="9">
    <source>
        <dbReference type="EMBL" id="KAK2153035.1"/>
    </source>
</evidence>
<keyword evidence="4 8" id="KW-0808">Transferase</keyword>
<dbReference type="PANTHER" id="PTHR21461:SF69">
    <property type="entry name" value="GLYCOSYLTRANSFERASE FAMILY 92 PROTEIN"/>
    <property type="match status" value="1"/>
</dbReference>
<evidence type="ECO:0000256" key="5">
    <source>
        <dbReference type="ARBA" id="ARBA00022692"/>
    </source>
</evidence>
<dbReference type="AlphaFoldDB" id="A0AAD9JIH7"/>
<keyword evidence="6 8" id="KW-1133">Transmembrane helix</keyword>